<dbReference type="Proteomes" id="UP000490386">
    <property type="component" value="Unassembled WGS sequence"/>
</dbReference>
<dbReference type="InterPro" id="IPR029057">
    <property type="entry name" value="PRTase-like"/>
</dbReference>
<organism evidence="3 4">
    <name type="scientific">Pseudoclavibacter terrae</name>
    <dbReference type="NCBI Taxonomy" id="1530195"/>
    <lineage>
        <taxon>Bacteria</taxon>
        <taxon>Bacillati</taxon>
        <taxon>Actinomycetota</taxon>
        <taxon>Actinomycetes</taxon>
        <taxon>Micrococcales</taxon>
        <taxon>Microbacteriaceae</taxon>
        <taxon>Pseudoclavibacter</taxon>
    </lineage>
</organism>
<reference evidence="3 4" key="1">
    <citation type="submission" date="2019-09" db="EMBL/GenBank/DDBJ databases">
        <title>Phylogeny of genus Pseudoclavibacter and closely related genus.</title>
        <authorList>
            <person name="Li Y."/>
        </authorList>
    </citation>
    <scope>NUCLEOTIDE SEQUENCE [LARGE SCALE GENOMIC DNA]</scope>
    <source>
        <strain evidence="3 4">THG-MD12</strain>
    </source>
</reference>
<proteinExistence type="inferred from homology"/>
<dbReference type="PANTHER" id="PTHR47505:SF1">
    <property type="entry name" value="DNA UTILIZATION PROTEIN YHGH"/>
    <property type="match status" value="1"/>
</dbReference>
<comment type="caution">
    <text evidence="3">The sequence shown here is derived from an EMBL/GenBank/DDBJ whole genome shotgun (WGS) entry which is preliminary data.</text>
</comment>
<dbReference type="CDD" id="cd06223">
    <property type="entry name" value="PRTases_typeI"/>
    <property type="match status" value="1"/>
</dbReference>
<accession>A0A7J5B0X9</accession>
<keyword evidence="4" id="KW-1185">Reference proteome</keyword>
<dbReference type="Gene3D" id="3.40.50.2020">
    <property type="match status" value="1"/>
</dbReference>
<feature type="domain" description="Phosphoribosyltransferase" evidence="2">
    <location>
        <begin position="197"/>
        <end position="243"/>
    </location>
</feature>
<dbReference type="Pfam" id="PF00156">
    <property type="entry name" value="Pribosyltran"/>
    <property type="match status" value="1"/>
</dbReference>
<dbReference type="SUPFAM" id="SSF53271">
    <property type="entry name" value="PRTase-like"/>
    <property type="match status" value="1"/>
</dbReference>
<dbReference type="InterPro" id="IPR000836">
    <property type="entry name" value="PRTase_dom"/>
</dbReference>
<dbReference type="RefSeq" id="WP_151424406.1">
    <property type="nucleotide sequence ID" value="NZ_WBJX01000005.1"/>
</dbReference>
<dbReference type="EMBL" id="WBJX01000005">
    <property type="protein sequence ID" value="KAB1636672.1"/>
    <property type="molecule type" value="Genomic_DNA"/>
</dbReference>
<evidence type="ECO:0000313" key="4">
    <source>
        <dbReference type="Proteomes" id="UP000490386"/>
    </source>
</evidence>
<name>A0A7J5B0X9_9MICO</name>
<gene>
    <name evidence="3" type="ORF">F8O03_13905</name>
</gene>
<sequence>MSPPSMLVARLRTWLERLRADALDALAVVLPVTCASCGAVDRALCRRCGEHLARDTGVRACELRVVAGDGSRIPVFAASDYEGAVKALIAALKERGRTDAARPLGLLLRRAMSGLAESARAPASATGPTPAWVPVLAPSSPRSRRARGYAHLAVLWEVAVPGTRGVDGLRVSRLVRDQAGLSRHGRAANLRGAYVADPRLAGARVVLVDDVVTSGATIRESVRALEAVGAVVIGCAVIAETRRKSPQSP</sequence>
<dbReference type="PANTHER" id="PTHR47505">
    <property type="entry name" value="DNA UTILIZATION PROTEIN YHGH"/>
    <property type="match status" value="1"/>
</dbReference>
<evidence type="ECO:0000313" key="3">
    <source>
        <dbReference type="EMBL" id="KAB1636672.1"/>
    </source>
</evidence>
<dbReference type="AlphaFoldDB" id="A0A7J5B0X9"/>
<protein>
    <submittedName>
        <fullName evidence="3">ComF family protein</fullName>
    </submittedName>
</protein>
<evidence type="ECO:0000256" key="1">
    <source>
        <dbReference type="ARBA" id="ARBA00008007"/>
    </source>
</evidence>
<comment type="similarity">
    <text evidence="1">Belongs to the ComF/GntX family.</text>
</comment>
<evidence type="ECO:0000259" key="2">
    <source>
        <dbReference type="Pfam" id="PF00156"/>
    </source>
</evidence>
<dbReference type="OrthoDB" id="5242900at2"/>
<dbReference type="InterPro" id="IPR051910">
    <property type="entry name" value="ComF/GntX_DNA_util-trans"/>
</dbReference>